<sequence>MSSVSAPSSSAPTSLRNAVIRFAGNSQDGIQSIGGFLARLAGRTAQEVMTYMTIPSTISGGPSIFQVHLGSGEVLHEGDEADVLVAFYKHSYQNHIGSLRKGGICFYDTADMTAEDIKQDSGIIHIGVPFTSATVEAVGGSTRDRGKNMFVLGMVCAVFNLDKEKLVGIVSRQFGRKDESVLRNALLAFDAGFAYQVGDVEKFAFVPGEAPGSHRISADGNQMMTLGLIAAGVRYGSAYPITPWSSIMETLRVELPKYGGIYVQAEDELAAVAMTIGAAFAGHLAITGSAGPGLSLKMEALGYASMAEIPLIVVNVQRGGPSTGLPTSVEQSDLMQAIYGSHGDSPRIVLAPKDVEDCFYIALEAGKLAKKYSCPVIILSDQALSSRIEAFEEPDLDKHWVEPELDLATRPADFKPYPLDAITRHAPPGAKMAGGKYPIATGLEHDEMGHPSGSPKMHTLMTAKRRNKLVQLSKELPLPEIHGDTTGDALVVGWGSTFGPIKESVTRMRSEGHKVGAIHLRHLHPMPAGLGDLFKQYKHVVCVEMNDSGLYGYGQLATLLRASLADPRIQSVCKTDGLAFRIREIVTGVEKVMSAQA</sequence>
<dbReference type="PANTHER" id="PTHR32154:SF20">
    <property type="entry name" value="2-OXOGLUTARATE OXIDOREDUCTASE SUBUNIT KORA"/>
    <property type="match status" value="1"/>
</dbReference>
<evidence type="ECO:0000313" key="6">
    <source>
        <dbReference type="Proteomes" id="UP001596052"/>
    </source>
</evidence>
<dbReference type="CDD" id="cd07034">
    <property type="entry name" value="TPP_PYR_PFOR_IOR-alpha_like"/>
    <property type="match status" value="1"/>
</dbReference>
<dbReference type="InterPro" id="IPR029061">
    <property type="entry name" value="THDP-binding"/>
</dbReference>
<dbReference type="InterPro" id="IPR009014">
    <property type="entry name" value="Transketo_C/PFOR_II"/>
</dbReference>
<proteinExistence type="predicted"/>
<evidence type="ECO:0000313" key="5">
    <source>
        <dbReference type="EMBL" id="MFC5457127.1"/>
    </source>
</evidence>
<protein>
    <submittedName>
        <fullName evidence="5">2-oxoacid:acceptor oxidoreductase subunit alpha</fullName>
    </submittedName>
</protein>
<dbReference type="InterPro" id="IPR033412">
    <property type="entry name" value="PFOR_II"/>
</dbReference>
<name>A0ABW0KWQ1_9BACT</name>
<accession>A0ABW0KWQ1</accession>
<dbReference type="InterPro" id="IPR002869">
    <property type="entry name" value="Pyrv_flavodox_OxRed_cen"/>
</dbReference>
<dbReference type="PANTHER" id="PTHR32154">
    <property type="entry name" value="PYRUVATE-FLAVODOXIN OXIDOREDUCTASE-RELATED"/>
    <property type="match status" value="1"/>
</dbReference>
<dbReference type="InterPro" id="IPR050722">
    <property type="entry name" value="Pyruvate:ferred/Flavod_OxRd"/>
</dbReference>
<dbReference type="SUPFAM" id="SSF53323">
    <property type="entry name" value="Pyruvate-ferredoxin oxidoreductase, PFOR, domain III"/>
    <property type="match status" value="1"/>
</dbReference>
<feature type="domain" description="Pyruvate/ketoisovalerate oxidoreductase catalytic" evidence="2">
    <location>
        <begin position="28"/>
        <end position="193"/>
    </location>
</feature>
<dbReference type="InterPro" id="IPR019752">
    <property type="entry name" value="Pyrv/ketoisovalerate_OxRed_cat"/>
</dbReference>
<feature type="domain" description="Pyruvate flavodoxin/ferredoxin oxidoreductase pyrimidine binding" evidence="3">
    <location>
        <begin position="227"/>
        <end position="453"/>
    </location>
</feature>
<evidence type="ECO:0000259" key="3">
    <source>
        <dbReference type="Pfam" id="PF01855"/>
    </source>
</evidence>
<comment type="caution">
    <text evidence="5">The sequence shown here is derived from an EMBL/GenBank/DDBJ whole genome shotgun (WGS) entry which is preliminary data.</text>
</comment>
<reference evidence="6" key="1">
    <citation type="journal article" date="2019" name="Int. J. Syst. Evol. Microbiol.">
        <title>The Global Catalogue of Microorganisms (GCM) 10K type strain sequencing project: providing services to taxonomists for standard genome sequencing and annotation.</title>
        <authorList>
            <consortium name="The Broad Institute Genomics Platform"/>
            <consortium name="The Broad Institute Genome Sequencing Center for Infectious Disease"/>
            <person name="Wu L."/>
            <person name="Ma J."/>
        </authorList>
    </citation>
    <scope>NUCLEOTIDE SEQUENCE [LARGE SCALE GENOMIC DNA]</scope>
    <source>
        <strain evidence="6">CGMCC 4.1469</strain>
    </source>
</reference>
<evidence type="ECO:0000259" key="2">
    <source>
        <dbReference type="Pfam" id="PF01558"/>
    </source>
</evidence>
<dbReference type="Pfam" id="PF01855">
    <property type="entry name" value="POR_N"/>
    <property type="match status" value="1"/>
</dbReference>
<dbReference type="RefSeq" id="WP_377170086.1">
    <property type="nucleotide sequence ID" value="NZ_JBHSMQ010000008.1"/>
</dbReference>
<dbReference type="SUPFAM" id="SSF52518">
    <property type="entry name" value="Thiamin diphosphate-binding fold (THDP-binding)"/>
    <property type="match status" value="1"/>
</dbReference>
<organism evidence="5 6">
    <name type="scientific">Prosthecobacter fluviatilis</name>
    <dbReference type="NCBI Taxonomy" id="445931"/>
    <lineage>
        <taxon>Bacteria</taxon>
        <taxon>Pseudomonadati</taxon>
        <taxon>Verrucomicrobiota</taxon>
        <taxon>Verrucomicrobiia</taxon>
        <taxon>Verrucomicrobiales</taxon>
        <taxon>Verrucomicrobiaceae</taxon>
        <taxon>Prosthecobacter</taxon>
    </lineage>
</organism>
<dbReference type="Gene3D" id="3.40.920.10">
    <property type="entry name" value="Pyruvate-ferredoxin oxidoreductase, PFOR, domain III"/>
    <property type="match status" value="1"/>
</dbReference>
<dbReference type="Gene3D" id="3.40.50.920">
    <property type="match status" value="1"/>
</dbReference>
<dbReference type="Pfam" id="PF17147">
    <property type="entry name" value="PFOR_II"/>
    <property type="match status" value="1"/>
</dbReference>
<gene>
    <name evidence="5" type="ORF">ACFQDI_19825</name>
</gene>
<dbReference type="NCBIfam" id="TIGR03710">
    <property type="entry name" value="OAFO_sf"/>
    <property type="match status" value="1"/>
</dbReference>
<dbReference type="Pfam" id="PF01558">
    <property type="entry name" value="POR"/>
    <property type="match status" value="1"/>
</dbReference>
<evidence type="ECO:0000259" key="4">
    <source>
        <dbReference type="Pfam" id="PF17147"/>
    </source>
</evidence>
<dbReference type="EMBL" id="JBHSMQ010000008">
    <property type="protein sequence ID" value="MFC5457127.1"/>
    <property type="molecule type" value="Genomic_DNA"/>
</dbReference>
<feature type="domain" description="Pyruvate:ferredoxin oxidoreductase core" evidence="4">
    <location>
        <begin position="488"/>
        <end position="584"/>
    </location>
</feature>
<dbReference type="InterPro" id="IPR022367">
    <property type="entry name" value="2-oxoacid/accept_OxRdtase_asu"/>
</dbReference>
<dbReference type="InterPro" id="IPR002880">
    <property type="entry name" value="Pyrv_Fd/Flavodoxin_OxRdtase_N"/>
</dbReference>
<keyword evidence="6" id="KW-1185">Reference proteome</keyword>
<dbReference type="Proteomes" id="UP001596052">
    <property type="component" value="Unassembled WGS sequence"/>
</dbReference>
<keyword evidence="1" id="KW-0560">Oxidoreductase</keyword>
<dbReference type="SUPFAM" id="SSF52922">
    <property type="entry name" value="TK C-terminal domain-like"/>
    <property type="match status" value="1"/>
</dbReference>
<evidence type="ECO:0000256" key="1">
    <source>
        <dbReference type="ARBA" id="ARBA00023002"/>
    </source>
</evidence>
<dbReference type="Gene3D" id="3.40.50.970">
    <property type="match status" value="1"/>
</dbReference>